<proteinExistence type="inferred from homology"/>
<evidence type="ECO:0000313" key="7">
    <source>
        <dbReference type="EMBL" id="CCI39458.1"/>
    </source>
</evidence>
<protein>
    <recommendedName>
        <fullName evidence="6">Origin recognition complex subunit 4 C-terminal domain-containing protein</fullName>
    </recommendedName>
</protein>
<dbReference type="PANTHER" id="PTHR12087:SF0">
    <property type="entry name" value="ORIGIN RECOGNITION COMPLEX SUBUNIT 4"/>
    <property type="match status" value="1"/>
</dbReference>
<keyword evidence="4" id="KW-0238">DNA-binding</keyword>
<dbReference type="SUPFAM" id="SSF52540">
    <property type="entry name" value="P-loop containing nucleoside triphosphate hydrolases"/>
    <property type="match status" value="1"/>
</dbReference>
<organism evidence="7 8">
    <name type="scientific">Albugo candida</name>
    <dbReference type="NCBI Taxonomy" id="65357"/>
    <lineage>
        <taxon>Eukaryota</taxon>
        <taxon>Sar</taxon>
        <taxon>Stramenopiles</taxon>
        <taxon>Oomycota</taxon>
        <taxon>Peronosporomycetes</taxon>
        <taxon>Albuginales</taxon>
        <taxon>Albuginaceae</taxon>
        <taxon>Albugo</taxon>
    </lineage>
</organism>
<dbReference type="PANTHER" id="PTHR12087">
    <property type="entry name" value="ORIGIN RECOGNITION COMPLEX SUBUNIT 4"/>
    <property type="match status" value="1"/>
</dbReference>
<reference evidence="7 8" key="1">
    <citation type="submission" date="2012-05" db="EMBL/GenBank/DDBJ databases">
        <title>Recombination and specialization in a pathogen metapopulation.</title>
        <authorList>
            <person name="Gardiner A."/>
            <person name="Kemen E."/>
            <person name="Schultz-Larsen T."/>
            <person name="MacLean D."/>
            <person name="Van Oosterhout C."/>
            <person name="Jones J.D.G."/>
        </authorList>
    </citation>
    <scope>NUCLEOTIDE SEQUENCE [LARGE SCALE GENOMIC DNA]</scope>
    <source>
        <strain evidence="7 8">Ac Nc2</strain>
    </source>
</reference>
<dbReference type="InParanoid" id="A0A024FYU8"/>
<dbReference type="OrthoDB" id="343623at2759"/>
<keyword evidence="5" id="KW-0539">Nucleus</keyword>
<keyword evidence="8" id="KW-1185">Reference proteome</keyword>
<dbReference type="Proteomes" id="UP000053237">
    <property type="component" value="Unassembled WGS sequence"/>
</dbReference>
<evidence type="ECO:0000256" key="4">
    <source>
        <dbReference type="ARBA" id="ARBA00023125"/>
    </source>
</evidence>
<name>A0A024FYU8_9STRA</name>
<sequence length="459" mass="53308">MIIEAQLQFCQNSLRRRIRDEEASFQIIGVEHCMKAVLDLFTRTFTDGENQSGILIGSCKHTKRCILTQSLKHFERSHGEYCKVYLNGMHLQTETETFKDLLLQLVPDLKQHGHMIAYVKIYDYLKQILQKKAEKKETVIIIIDEMEQFATSKKQLLLYNLVDWAQTRDVRIGLLGVAEHSNMLQLLEMRVQSRFSNIQIIVPRPKFSQVLAFLEQSLTLDKTVLASYEGEVAESLKSYEKINSMWPPDSYLEEYQNRLSVLVNKTKSFRELIQFEYDAGETAGYFLQLALLAISELQAPTFENEDQHFLSTKIFEQVKDQFAVDYQLSIFQGLTDASIAILVTMANLNRTGQEYFTLEMVYMKWRQFHRKHDIIKQMLTRGEVQTVCEYLQQLQLVRDAGDAFGLNRAKMATPSDLPRRYRAMYLNFSSSILLDQIRTGSVSCSTRTREWALNPDDCD</sequence>
<evidence type="ECO:0000313" key="8">
    <source>
        <dbReference type="Proteomes" id="UP000053237"/>
    </source>
</evidence>
<evidence type="ECO:0000256" key="5">
    <source>
        <dbReference type="ARBA" id="ARBA00023242"/>
    </source>
</evidence>
<dbReference type="GO" id="GO:0003688">
    <property type="term" value="F:DNA replication origin binding"/>
    <property type="evidence" value="ECO:0007669"/>
    <property type="project" value="TreeGrafter"/>
</dbReference>
<evidence type="ECO:0000259" key="6">
    <source>
        <dbReference type="Pfam" id="PF14629"/>
    </source>
</evidence>
<keyword evidence="3" id="KW-0235">DNA replication</keyword>
<dbReference type="AlphaFoldDB" id="A0A024FYU8"/>
<dbReference type="GO" id="GO:0006270">
    <property type="term" value="P:DNA replication initiation"/>
    <property type="evidence" value="ECO:0007669"/>
    <property type="project" value="TreeGrafter"/>
</dbReference>
<feature type="domain" description="Origin recognition complex subunit 4 C-terminal" evidence="6">
    <location>
        <begin position="217"/>
        <end position="426"/>
    </location>
</feature>
<dbReference type="EMBL" id="CAIX01000002">
    <property type="protein sequence ID" value="CCI39458.1"/>
    <property type="molecule type" value="Genomic_DNA"/>
</dbReference>
<accession>A0A024FYU8</accession>
<evidence type="ECO:0000256" key="1">
    <source>
        <dbReference type="ARBA" id="ARBA00004123"/>
    </source>
</evidence>
<dbReference type="STRING" id="65357.A0A024FYU8"/>
<gene>
    <name evidence="7" type="ORF">BN9_002410</name>
</gene>
<evidence type="ECO:0000256" key="2">
    <source>
        <dbReference type="ARBA" id="ARBA00005334"/>
    </source>
</evidence>
<comment type="caution">
    <text evidence="7">The sequence shown here is derived from an EMBL/GenBank/DDBJ whole genome shotgun (WGS) entry which is preliminary data.</text>
</comment>
<dbReference type="InterPro" id="IPR027417">
    <property type="entry name" value="P-loop_NTPase"/>
</dbReference>
<evidence type="ECO:0000256" key="3">
    <source>
        <dbReference type="ARBA" id="ARBA00022705"/>
    </source>
</evidence>
<dbReference type="InterPro" id="IPR016527">
    <property type="entry name" value="ORC4"/>
</dbReference>
<dbReference type="Pfam" id="PF14629">
    <property type="entry name" value="ORC4_C"/>
    <property type="match status" value="1"/>
</dbReference>
<dbReference type="GO" id="GO:0005664">
    <property type="term" value="C:nuclear origin of replication recognition complex"/>
    <property type="evidence" value="ECO:0007669"/>
    <property type="project" value="TreeGrafter"/>
</dbReference>
<comment type="subcellular location">
    <subcellularLocation>
        <location evidence="1">Nucleus</location>
    </subcellularLocation>
</comment>
<dbReference type="InterPro" id="IPR032705">
    <property type="entry name" value="ORC4_C"/>
</dbReference>
<dbReference type="Gene3D" id="3.40.50.300">
    <property type="entry name" value="P-loop containing nucleotide triphosphate hydrolases"/>
    <property type="match status" value="1"/>
</dbReference>
<comment type="similarity">
    <text evidence="2">Belongs to the ORC4 family.</text>
</comment>